<dbReference type="UniPathway" id="UPA00034">
    <property type="reaction ID" value="UER00017"/>
</dbReference>
<feature type="active site" description="Schiff-base intermediate with substrate" evidence="14">
    <location>
        <position position="173"/>
    </location>
</feature>
<protein>
    <recommendedName>
        <fullName evidence="4 12">4-hydroxy-tetrahydrodipicolinate synthase</fullName>
        <ecNumber evidence="4 12">4.3.3.7</ecNumber>
    </recommendedName>
</protein>
<evidence type="ECO:0000256" key="14">
    <source>
        <dbReference type="PIRSR" id="PIRSR001365-1"/>
    </source>
</evidence>
<dbReference type="SMART" id="SM01130">
    <property type="entry name" value="DHDPS"/>
    <property type="match status" value="1"/>
</dbReference>
<evidence type="ECO:0000313" key="17">
    <source>
        <dbReference type="Proteomes" id="UP000005365"/>
    </source>
</evidence>
<dbReference type="eggNOG" id="COG0329">
    <property type="taxonomic scope" value="Bacteria"/>
</dbReference>
<proteinExistence type="inferred from homology"/>
<evidence type="ECO:0000256" key="3">
    <source>
        <dbReference type="ARBA" id="ARBA00007592"/>
    </source>
</evidence>
<feature type="binding site" evidence="15">
    <location>
        <position position="57"/>
    </location>
    <ligand>
        <name>pyruvate</name>
        <dbReference type="ChEBI" id="CHEBI:15361"/>
    </ligand>
</feature>
<keyword evidence="6" id="KW-0028">Amino-acid biosynthesis</keyword>
<evidence type="ECO:0000256" key="11">
    <source>
        <dbReference type="ARBA" id="ARBA00047836"/>
    </source>
</evidence>
<comment type="catalytic activity">
    <reaction evidence="11">
        <text>L-aspartate 4-semialdehyde + pyruvate = (2S,4S)-4-hydroxy-2,3,4,5-tetrahydrodipicolinate + H2O + H(+)</text>
        <dbReference type="Rhea" id="RHEA:34171"/>
        <dbReference type="ChEBI" id="CHEBI:15361"/>
        <dbReference type="ChEBI" id="CHEBI:15377"/>
        <dbReference type="ChEBI" id="CHEBI:15378"/>
        <dbReference type="ChEBI" id="CHEBI:67139"/>
        <dbReference type="ChEBI" id="CHEBI:537519"/>
        <dbReference type="EC" id="4.3.3.7"/>
    </reaction>
</comment>
<dbReference type="InterPro" id="IPR002220">
    <property type="entry name" value="DapA-like"/>
</dbReference>
<keyword evidence="5" id="KW-0963">Cytoplasm</keyword>
<dbReference type="InterPro" id="IPR005263">
    <property type="entry name" value="DapA"/>
</dbReference>
<dbReference type="SUPFAM" id="SSF51569">
    <property type="entry name" value="Aldolase"/>
    <property type="match status" value="1"/>
</dbReference>
<evidence type="ECO:0000256" key="1">
    <source>
        <dbReference type="ARBA" id="ARBA00003294"/>
    </source>
</evidence>
<evidence type="ECO:0000256" key="10">
    <source>
        <dbReference type="ARBA" id="ARBA00023270"/>
    </source>
</evidence>
<sequence length="298" mass="32441">MIHYSSQEEKHMNIEGILVPIVTPFTADNQADTALLAELVDAFIAKGVRGIVACGTTGEYYALSEAERETVLNTIVKAAAGRCTLIAGVSDMSSEVAAQRAIRAKELGYDGLMLSAPPYSLPSQQGIIEHFEYVASKTDLPIILYNFPARIGVELEFETVAHLSKHPNIVGIKESTGNFSNALRMIQAKFDNFQVVCGCDDQPLDFFFWGVKSWIAGAANVFPGEQVALFNAAQAQDWDKARQILTDLYPALHSMESGDYNQKAKIGCLNGTKPAGKVRLPLHNLTAQEAAEFTALLK</sequence>
<dbReference type="PRINTS" id="PR00146">
    <property type="entry name" value="DHPICSNTHASE"/>
</dbReference>
<evidence type="ECO:0000256" key="15">
    <source>
        <dbReference type="PIRSR" id="PIRSR001365-2"/>
    </source>
</evidence>
<dbReference type="NCBIfam" id="TIGR00674">
    <property type="entry name" value="dapA"/>
    <property type="match status" value="1"/>
</dbReference>
<dbReference type="GO" id="GO:0008840">
    <property type="term" value="F:4-hydroxy-tetrahydrodipicolinate synthase activity"/>
    <property type="evidence" value="ECO:0007669"/>
    <property type="project" value="UniProtKB-UniRule"/>
</dbReference>
<evidence type="ECO:0000256" key="6">
    <source>
        <dbReference type="ARBA" id="ARBA00022605"/>
    </source>
</evidence>
<comment type="similarity">
    <text evidence="3 13">Belongs to the DapA family.</text>
</comment>
<accession>C6M2H0</accession>
<evidence type="ECO:0000256" key="7">
    <source>
        <dbReference type="ARBA" id="ARBA00022915"/>
    </source>
</evidence>
<keyword evidence="9 13" id="KW-0456">Lyase</keyword>
<feature type="binding site" evidence="15">
    <location>
        <position position="215"/>
    </location>
    <ligand>
        <name>pyruvate</name>
        <dbReference type="ChEBI" id="CHEBI:15361"/>
    </ligand>
</feature>
<evidence type="ECO:0000256" key="2">
    <source>
        <dbReference type="ARBA" id="ARBA00005120"/>
    </source>
</evidence>
<name>C6M2H0_NEISI</name>
<reference evidence="16" key="1">
    <citation type="submission" date="2009-07" db="EMBL/GenBank/DDBJ databases">
        <authorList>
            <person name="Weinstock G."/>
            <person name="Sodergren E."/>
            <person name="Clifton S."/>
            <person name="Fulton L."/>
            <person name="Fulton B."/>
            <person name="Courtney L."/>
            <person name="Fronick C."/>
            <person name="Harrison M."/>
            <person name="Strong C."/>
            <person name="Farmer C."/>
            <person name="Delahaunty K."/>
            <person name="Markovic C."/>
            <person name="Hall O."/>
            <person name="Minx P."/>
            <person name="Tomlinson C."/>
            <person name="Mitreva M."/>
            <person name="Nelson J."/>
            <person name="Hou S."/>
            <person name="Wollam A."/>
            <person name="Pepin K.H."/>
            <person name="Johnson M."/>
            <person name="Bhonagiri V."/>
            <person name="Nash W.E."/>
            <person name="Warren W."/>
            <person name="Chinwalla A."/>
            <person name="Mardis E.R."/>
            <person name="Wilson R.K."/>
        </authorList>
    </citation>
    <scope>NUCLEOTIDE SEQUENCE [LARGE SCALE GENOMIC DNA]</scope>
    <source>
        <strain evidence="16">ATCC 29256</strain>
    </source>
</reference>
<dbReference type="EC" id="4.3.3.7" evidence="4 12"/>
<keyword evidence="10" id="KW-0704">Schiff base</keyword>
<dbReference type="PIRSF" id="PIRSF001365">
    <property type="entry name" value="DHDPS"/>
    <property type="match status" value="1"/>
</dbReference>
<dbReference type="Proteomes" id="UP000005365">
    <property type="component" value="Unassembled WGS sequence"/>
</dbReference>
<evidence type="ECO:0000256" key="13">
    <source>
        <dbReference type="PIRNR" id="PIRNR001365"/>
    </source>
</evidence>
<gene>
    <name evidence="16" type="ORF">NEISICOT_00709</name>
</gene>
<dbReference type="Pfam" id="PF00701">
    <property type="entry name" value="DHDPS"/>
    <property type="match status" value="1"/>
</dbReference>
<dbReference type="GO" id="GO:0019877">
    <property type="term" value="P:diaminopimelate biosynthetic process"/>
    <property type="evidence" value="ECO:0007669"/>
    <property type="project" value="UniProtKB-KW"/>
</dbReference>
<dbReference type="Gene3D" id="3.20.20.70">
    <property type="entry name" value="Aldolase class I"/>
    <property type="match status" value="1"/>
</dbReference>
<feature type="active site" description="Proton donor/acceptor" evidence="14">
    <location>
        <position position="145"/>
    </location>
</feature>
<dbReference type="CDD" id="cd00408">
    <property type="entry name" value="DHDPS-like"/>
    <property type="match status" value="1"/>
</dbReference>
<evidence type="ECO:0000256" key="8">
    <source>
        <dbReference type="ARBA" id="ARBA00023154"/>
    </source>
</evidence>
<comment type="caution">
    <text evidence="16">The sequence shown here is derived from an EMBL/GenBank/DDBJ whole genome shotgun (WGS) entry which is preliminary data.</text>
</comment>
<organism evidence="16 17">
    <name type="scientific">Neisseria sicca ATCC 29256</name>
    <dbReference type="NCBI Taxonomy" id="547045"/>
    <lineage>
        <taxon>Bacteria</taxon>
        <taxon>Pseudomonadati</taxon>
        <taxon>Pseudomonadota</taxon>
        <taxon>Betaproteobacteria</taxon>
        <taxon>Neisseriales</taxon>
        <taxon>Neisseriaceae</taxon>
        <taxon>Neisseria</taxon>
    </lineage>
</organism>
<evidence type="ECO:0000256" key="4">
    <source>
        <dbReference type="ARBA" id="ARBA00012086"/>
    </source>
</evidence>
<keyword evidence="17" id="KW-1185">Reference proteome</keyword>
<keyword evidence="7" id="KW-0220">Diaminopimelate biosynthesis</keyword>
<evidence type="ECO:0000256" key="9">
    <source>
        <dbReference type="ARBA" id="ARBA00023239"/>
    </source>
</evidence>
<dbReference type="EMBL" id="ACKO02000003">
    <property type="protein sequence ID" value="EET45491.1"/>
    <property type="molecule type" value="Genomic_DNA"/>
</dbReference>
<dbReference type="GO" id="GO:0005829">
    <property type="term" value="C:cytosol"/>
    <property type="evidence" value="ECO:0007669"/>
    <property type="project" value="TreeGrafter"/>
</dbReference>
<keyword evidence="8" id="KW-0457">Lysine biosynthesis</keyword>
<dbReference type="PANTHER" id="PTHR12128">
    <property type="entry name" value="DIHYDRODIPICOLINATE SYNTHASE"/>
    <property type="match status" value="1"/>
</dbReference>
<evidence type="ECO:0000256" key="12">
    <source>
        <dbReference type="NCBIfam" id="TIGR00674"/>
    </source>
</evidence>
<dbReference type="PANTHER" id="PTHR12128:SF66">
    <property type="entry name" value="4-HYDROXY-2-OXOGLUTARATE ALDOLASE, MITOCHONDRIAL"/>
    <property type="match status" value="1"/>
</dbReference>
<dbReference type="AlphaFoldDB" id="C6M2H0"/>
<dbReference type="InterPro" id="IPR013785">
    <property type="entry name" value="Aldolase_TIM"/>
</dbReference>
<evidence type="ECO:0000256" key="5">
    <source>
        <dbReference type="ARBA" id="ARBA00022490"/>
    </source>
</evidence>
<comment type="pathway">
    <text evidence="2">Amino-acid biosynthesis; L-lysine biosynthesis via DAP pathway; (S)-tetrahydrodipicolinate from L-aspartate: step 3/4.</text>
</comment>
<comment type="function">
    <text evidence="1">Catalyzes the condensation of (S)-aspartate-beta-semialdehyde [(S)-ASA] and pyruvate to 4-hydroxy-tetrahydrodipicolinate (HTPA).</text>
</comment>
<dbReference type="GO" id="GO:0009089">
    <property type="term" value="P:lysine biosynthetic process via diaminopimelate"/>
    <property type="evidence" value="ECO:0007669"/>
    <property type="project" value="UniProtKB-UniRule"/>
</dbReference>
<evidence type="ECO:0000313" key="16">
    <source>
        <dbReference type="EMBL" id="EET45491.1"/>
    </source>
</evidence>